<proteinExistence type="predicted"/>
<dbReference type="Gene3D" id="3.20.20.80">
    <property type="entry name" value="Glycosidases"/>
    <property type="match status" value="2"/>
</dbReference>
<feature type="domain" description="Chitin-binding type-1" evidence="3">
    <location>
        <begin position="264"/>
        <end position="307"/>
    </location>
</feature>
<dbReference type="GO" id="GO:0008061">
    <property type="term" value="F:chitin binding"/>
    <property type="evidence" value="ECO:0007669"/>
    <property type="project" value="UniProtKB-UniRule"/>
</dbReference>
<protein>
    <recommendedName>
        <fullName evidence="1">chitinase</fullName>
        <ecNumber evidence="1">3.2.1.14</ecNumber>
    </recommendedName>
</protein>
<evidence type="ECO:0000259" key="4">
    <source>
        <dbReference type="PROSITE" id="PS51910"/>
    </source>
</evidence>
<dbReference type="SMART" id="SM00636">
    <property type="entry name" value="Glyco_18"/>
    <property type="match status" value="1"/>
</dbReference>
<evidence type="ECO:0000256" key="2">
    <source>
        <dbReference type="PROSITE-ProRule" id="PRU00261"/>
    </source>
</evidence>
<dbReference type="SUPFAM" id="SSF51445">
    <property type="entry name" value="(Trans)glycosidases"/>
    <property type="match status" value="1"/>
</dbReference>
<dbReference type="GO" id="GO:0005576">
    <property type="term" value="C:extracellular region"/>
    <property type="evidence" value="ECO:0007669"/>
    <property type="project" value="TreeGrafter"/>
</dbReference>
<dbReference type="AlphaFoldDB" id="A0A6A6DN37"/>
<dbReference type="InterPro" id="IPR011583">
    <property type="entry name" value="Chitinase_II/V-like_cat"/>
</dbReference>
<name>A0A6A6DN37_9PEZI</name>
<gene>
    <name evidence="5" type="ORF">K469DRAFT_753923</name>
</gene>
<evidence type="ECO:0000256" key="1">
    <source>
        <dbReference type="ARBA" id="ARBA00012729"/>
    </source>
</evidence>
<dbReference type="PROSITE" id="PS51910">
    <property type="entry name" value="GH18_2"/>
    <property type="match status" value="1"/>
</dbReference>
<dbReference type="Proteomes" id="UP000800200">
    <property type="component" value="Unassembled WGS sequence"/>
</dbReference>
<accession>A0A6A6DN37</accession>
<evidence type="ECO:0000259" key="3">
    <source>
        <dbReference type="PROSITE" id="PS50941"/>
    </source>
</evidence>
<dbReference type="GO" id="GO:0008843">
    <property type="term" value="F:endochitinase activity"/>
    <property type="evidence" value="ECO:0007669"/>
    <property type="project" value="UniProtKB-EC"/>
</dbReference>
<dbReference type="EMBL" id="ML994667">
    <property type="protein sequence ID" value="KAF2179360.1"/>
    <property type="molecule type" value="Genomic_DNA"/>
</dbReference>
<dbReference type="GO" id="GO:0006032">
    <property type="term" value="P:chitin catabolic process"/>
    <property type="evidence" value="ECO:0007669"/>
    <property type="project" value="TreeGrafter"/>
</dbReference>
<keyword evidence="6" id="KW-1185">Reference proteome</keyword>
<dbReference type="PROSITE" id="PS50941">
    <property type="entry name" value="CHIT_BIND_I_2"/>
    <property type="match status" value="1"/>
</dbReference>
<evidence type="ECO:0000313" key="6">
    <source>
        <dbReference type="Proteomes" id="UP000800200"/>
    </source>
</evidence>
<dbReference type="InterPro" id="IPR017853">
    <property type="entry name" value="GH"/>
</dbReference>
<keyword evidence="2" id="KW-0147">Chitin-binding</keyword>
<comment type="caution">
    <text evidence="2">Lacks conserved residue(s) required for the propagation of feature annotation.</text>
</comment>
<organism evidence="5 6">
    <name type="scientific">Zopfia rhizophila CBS 207.26</name>
    <dbReference type="NCBI Taxonomy" id="1314779"/>
    <lineage>
        <taxon>Eukaryota</taxon>
        <taxon>Fungi</taxon>
        <taxon>Dikarya</taxon>
        <taxon>Ascomycota</taxon>
        <taxon>Pezizomycotina</taxon>
        <taxon>Dothideomycetes</taxon>
        <taxon>Dothideomycetes incertae sedis</taxon>
        <taxon>Zopfiaceae</taxon>
        <taxon>Zopfia</taxon>
    </lineage>
</organism>
<dbReference type="Pfam" id="PF00704">
    <property type="entry name" value="Glyco_hydro_18"/>
    <property type="match status" value="1"/>
</dbReference>
<dbReference type="InterPro" id="IPR001002">
    <property type="entry name" value="Chitin-bd_1"/>
</dbReference>
<feature type="disulfide bond" evidence="2">
    <location>
        <begin position="279"/>
        <end position="293"/>
    </location>
</feature>
<dbReference type="InterPro" id="IPR050314">
    <property type="entry name" value="Glycosyl_Hydrlase_18"/>
</dbReference>
<dbReference type="OrthoDB" id="73875at2759"/>
<dbReference type="EC" id="3.2.1.14" evidence="1"/>
<dbReference type="GO" id="GO:0005975">
    <property type="term" value="P:carbohydrate metabolic process"/>
    <property type="evidence" value="ECO:0007669"/>
    <property type="project" value="InterPro"/>
</dbReference>
<sequence>MTEDRAGIDHVILAFAASNNTAGFQPKIPISTIRSEFSNAKVMIAIGGWGDDYGFSPAVASETAMATWALGVAEMLRTTGADGVDIDWEYPGGNGANYKQNPNSGKVREIEGFPKLLGATRQAIGKDKLLSIAVPGLERDMIAFTEQTGPKVWPHVDYINIMSYDLMNRRDNVTKHHTSVAGATKTIENYLRIGVPPEKINIGFASYAKWFTTQGDCGSKPLNCPIVQAEDPVTGKDAGTSGAWTFEDAHMKPINQNQIQTSMDGTCGPEKMAKCSTGCCSQYGNCGTSQEHCMGGCQFAFGSGCQGADVQGSWIRAQANGILDEKEGGMYYFDKKESLFWTWDTPELIKRKFQDIVQTYALGGVMAWSLGEDSYDWSHIKQIAAELSDVGYRKHDVVLNDEENTLTGDYVYGDGHSPDSGVWSEWYKRE</sequence>
<feature type="domain" description="GH18" evidence="4">
    <location>
        <begin position="1"/>
        <end position="390"/>
    </location>
</feature>
<dbReference type="PANTHER" id="PTHR11177:SF337">
    <property type="entry name" value="CHITINASE"/>
    <property type="match status" value="1"/>
</dbReference>
<reference evidence="5" key="1">
    <citation type="journal article" date="2020" name="Stud. Mycol.">
        <title>101 Dothideomycetes genomes: a test case for predicting lifestyles and emergence of pathogens.</title>
        <authorList>
            <person name="Haridas S."/>
            <person name="Albert R."/>
            <person name="Binder M."/>
            <person name="Bloem J."/>
            <person name="Labutti K."/>
            <person name="Salamov A."/>
            <person name="Andreopoulos B."/>
            <person name="Baker S."/>
            <person name="Barry K."/>
            <person name="Bills G."/>
            <person name="Bluhm B."/>
            <person name="Cannon C."/>
            <person name="Castanera R."/>
            <person name="Culley D."/>
            <person name="Daum C."/>
            <person name="Ezra D."/>
            <person name="Gonzalez J."/>
            <person name="Henrissat B."/>
            <person name="Kuo A."/>
            <person name="Liang C."/>
            <person name="Lipzen A."/>
            <person name="Lutzoni F."/>
            <person name="Magnuson J."/>
            <person name="Mondo S."/>
            <person name="Nolan M."/>
            <person name="Ohm R."/>
            <person name="Pangilinan J."/>
            <person name="Park H.-J."/>
            <person name="Ramirez L."/>
            <person name="Alfaro M."/>
            <person name="Sun H."/>
            <person name="Tritt A."/>
            <person name="Yoshinaga Y."/>
            <person name="Zwiers L.-H."/>
            <person name="Turgeon B."/>
            <person name="Goodwin S."/>
            <person name="Spatafora J."/>
            <person name="Crous P."/>
            <person name="Grigoriev I."/>
        </authorList>
    </citation>
    <scope>NUCLEOTIDE SEQUENCE</scope>
    <source>
        <strain evidence="5">CBS 207.26</strain>
    </source>
</reference>
<dbReference type="InterPro" id="IPR001223">
    <property type="entry name" value="Glyco_hydro18_cat"/>
</dbReference>
<evidence type="ECO:0000313" key="5">
    <source>
        <dbReference type="EMBL" id="KAF2179360.1"/>
    </source>
</evidence>
<keyword evidence="2" id="KW-1015">Disulfide bond</keyword>
<dbReference type="CDD" id="cd00035">
    <property type="entry name" value="ChtBD1"/>
    <property type="match status" value="1"/>
</dbReference>
<dbReference type="PANTHER" id="PTHR11177">
    <property type="entry name" value="CHITINASE"/>
    <property type="match status" value="1"/>
</dbReference>